<dbReference type="PANTHER" id="PTHR32303:SF20">
    <property type="entry name" value="QUINOPROTEIN ETHANOL DEHYDROGENASE"/>
    <property type="match status" value="1"/>
</dbReference>
<feature type="signal peptide" evidence="4">
    <location>
        <begin position="1"/>
        <end position="20"/>
    </location>
</feature>
<evidence type="ECO:0000313" key="7">
    <source>
        <dbReference type="Proteomes" id="UP000639516"/>
    </source>
</evidence>
<gene>
    <name evidence="6" type="ORF">HA482_36060</name>
</gene>
<dbReference type="InterPro" id="IPR002372">
    <property type="entry name" value="PQQ_rpt_dom"/>
</dbReference>
<comment type="similarity">
    <text evidence="2">Belongs to the bacterial PQQ dehydrogenase family.</text>
</comment>
<accession>A0ABR7UJS2</accession>
<name>A0ABR7UJS2_9BRAD</name>
<organism evidence="6 7">
    <name type="scientific">Bradyrhizobium campsiandrae</name>
    <dbReference type="NCBI Taxonomy" id="1729892"/>
    <lineage>
        <taxon>Bacteria</taxon>
        <taxon>Pseudomonadati</taxon>
        <taxon>Pseudomonadota</taxon>
        <taxon>Alphaproteobacteria</taxon>
        <taxon>Hyphomicrobiales</taxon>
        <taxon>Nitrobacteraceae</taxon>
        <taxon>Bradyrhizobium</taxon>
    </lineage>
</organism>
<feature type="non-terminal residue" evidence="6">
    <location>
        <position position="277"/>
    </location>
</feature>
<proteinExistence type="inferred from homology"/>
<keyword evidence="3" id="KW-0560">Oxidoreductase</keyword>
<feature type="domain" description="Pyrrolo-quinoline quinone repeat" evidence="5">
    <location>
        <begin position="38"/>
        <end position="277"/>
    </location>
</feature>
<sequence>MKRFAMAASLVISACSVVSAQTTDQLVKGATDTSNVLNYGMGYNLQRFSTLNQINKDTVKNLVPVWNYSFNDDRSEESQPLVYQGVIYVTSHNATMAVDAKTGKQIWKSKIEYPAETPRIVCCGIINRGAALYDGKLFRTTLDANVIALDAKDGKELWRQKAADIKEGYSMTVAPLVADGVVITGISGAEFGTRGFIDGWDPATGKHLWRTHSIPSPDEPGGDTWKGDTWKLGGGSTWITGSYDPELNTVYWGIGNPGPFNAAVRPGDNLYTCSVLA</sequence>
<evidence type="ECO:0000256" key="4">
    <source>
        <dbReference type="SAM" id="SignalP"/>
    </source>
</evidence>
<evidence type="ECO:0000256" key="1">
    <source>
        <dbReference type="ARBA" id="ARBA00001931"/>
    </source>
</evidence>
<dbReference type="Gene3D" id="2.140.10.10">
    <property type="entry name" value="Quinoprotein alcohol dehydrogenase-like superfamily"/>
    <property type="match status" value="1"/>
</dbReference>
<dbReference type="InterPro" id="IPR011047">
    <property type="entry name" value="Quinoprotein_ADH-like_sf"/>
</dbReference>
<evidence type="ECO:0000256" key="3">
    <source>
        <dbReference type="ARBA" id="ARBA00023002"/>
    </source>
</evidence>
<evidence type="ECO:0000259" key="5">
    <source>
        <dbReference type="Pfam" id="PF01011"/>
    </source>
</evidence>
<reference evidence="6 7" key="1">
    <citation type="journal article" date="2020" name="Arch. Microbiol.">
        <title>Bradyrhizobium campsiandrae sp. nov., a nitrogen-fixing bacterial strain isolated from a native leguminous tree from the Amazon adapted to flooded conditions.</title>
        <authorList>
            <person name="Cabral Michel D."/>
            <person name="Martins da Costa E."/>
            <person name="Azarias Guimaraes A."/>
            <person name="Soares de Carvalho T."/>
            <person name="Santos de Castro Caputo P."/>
            <person name="Willems A."/>
            <person name="de Souza Moreira F.M."/>
        </authorList>
    </citation>
    <scope>NUCLEOTIDE SEQUENCE [LARGE SCALE GENOMIC DNA]</scope>
    <source>
        <strain evidence="7">INPA 384B</strain>
    </source>
</reference>
<evidence type="ECO:0000256" key="2">
    <source>
        <dbReference type="ARBA" id="ARBA00008156"/>
    </source>
</evidence>
<dbReference type="PANTHER" id="PTHR32303">
    <property type="entry name" value="QUINOPROTEIN ALCOHOL DEHYDROGENASE (CYTOCHROME C)"/>
    <property type="match status" value="1"/>
</dbReference>
<dbReference type="SMART" id="SM00564">
    <property type="entry name" value="PQQ"/>
    <property type="match status" value="3"/>
</dbReference>
<dbReference type="InterPro" id="IPR018391">
    <property type="entry name" value="PQQ_b-propeller_rpt"/>
</dbReference>
<feature type="chain" id="PRO_5046500903" evidence="4">
    <location>
        <begin position="21"/>
        <end position="277"/>
    </location>
</feature>
<dbReference type="PROSITE" id="PS51257">
    <property type="entry name" value="PROKAR_LIPOPROTEIN"/>
    <property type="match status" value="1"/>
</dbReference>
<dbReference type="SUPFAM" id="SSF50998">
    <property type="entry name" value="Quinoprotein alcohol dehydrogenase-like"/>
    <property type="match status" value="1"/>
</dbReference>
<keyword evidence="7" id="KW-1185">Reference proteome</keyword>
<protein>
    <submittedName>
        <fullName evidence="6">PQQ-binding-like beta-propeller repeat protein</fullName>
    </submittedName>
</protein>
<comment type="caution">
    <text evidence="6">The sequence shown here is derived from an EMBL/GenBank/DDBJ whole genome shotgun (WGS) entry which is preliminary data.</text>
</comment>
<dbReference type="EMBL" id="JAATTO010000074">
    <property type="protein sequence ID" value="MBC9983607.1"/>
    <property type="molecule type" value="Genomic_DNA"/>
</dbReference>
<dbReference type="Proteomes" id="UP000639516">
    <property type="component" value="Unassembled WGS sequence"/>
</dbReference>
<evidence type="ECO:0000313" key="6">
    <source>
        <dbReference type="EMBL" id="MBC9983607.1"/>
    </source>
</evidence>
<comment type="cofactor">
    <cofactor evidence="1">
        <name>pyrroloquinoline quinone</name>
        <dbReference type="ChEBI" id="CHEBI:58442"/>
    </cofactor>
</comment>
<dbReference type="Pfam" id="PF01011">
    <property type="entry name" value="PQQ"/>
    <property type="match status" value="1"/>
</dbReference>
<dbReference type="RefSeq" id="WP_188149292.1">
    <property type="nucleotide sequence ID" value="NZ_JAATTO010000074.1"/>
</dbReference>
<keyword evidence="4" id="KW-0732">Signal</keyword>